<name>A0ABT2RPA2_9FIRM</name>
<keyword evidence="2" id="KW-1185">Reference proteome</keyword>
<evidence type="ECO:0000313" key="1">
    <source>
        <dbReference type="EMBL" id="MCU6687237.1"/>
    </source>
</evidence>
<protein>
    <recommendedName>
        <fullName evidence="3">SCP2 domain-containing protein</fullName>
    </recommendedName>
</protein>
<evidence type="ECO:0008006" key="3">
    <source>
        <dbReference type="Google" id="ProtNLM"/>
    </source>
</evidence>
<comment type="caution">
    <text evidence="1">The sequence shown here is derived from an EMBL/GenBank/DDBJ whole genome shotgun (WGS) entry which is preliminary data.</text>
</comment>
<sequence>MELRVIKNCDEFLDALANLSKEEAEDALWELLFELQDCEFQTAKGLKFSYTIKTNKDGMPGGEIFVSRKEKSITKSSVFRAFWIARELEGNVSGPKKLKVYGSSYLFDIFKRIGIIKS</sequence>
<evidence type="ECO:0000313" key="2">
    <source>
        <dbReference type="Proteomes" id="UP001652431"/>
    </source>
</evidence>
<dbReference type="Proteomes" id="UP001652431">
    <property type="component" value="Unassembled WGS sequence"/>
</dbReference>
<proteinExistence type="predicted"/>
<dbReference type="EMBL" id="JAOQJU010000015">
    <property type="protein sequence ID" value="MCU6687237.1"/>
    <property type="molecule type" value="Genomic_DNA"/>
</dbReference>
<reference evidence="1 2" key="1">
    <citation type="journal article" date="2021" name="ISME Commun">
        <title>Automated analysis of genomic sequences facilitates high-throughput and comprehensive description of bacteria.</title>
        <authorList>
            <person name="Hitch T.C.A."/>
        </authorList>
    </citation>
    <scope>NUCLEOTIDE SEQUENCE [LARGE SCALE GENOMIC DNA]</scope>
    <source>
        <strain evidence="1 2">Sanger_03</strain>
    </source>
</reference>
<dbReference type="RefSeq" id="WP_158370790.1">
    <property type="nucleotide sequence ID" value="NZ_JAOQJU010000015.1"/>
</dbReference>
<organism evidence="1 2">
    <name type="scientific">Dorea acetigenes</name>
    <dbReference type="NCBI Taxonomy" id="2981787"/>
    <lineage>
        <taxon>Bacteria</taxon>
        <taxon>Bacillati</taxon>
        <taxon>Bacillota</taxon>
        <taxon>Clostridia</taxon>
        <taxon>Lachnospirales</taxon>
        <taxon>Lachnospiraceae</taxon>
        <taxon>Dorea</taxon>
    </lineage>
</organism>
<accession>A0ABT2RPA2</accession>
<gene>
    <name evidence="1" type="ORF">OCV99_11925</name>
</gene>